<evidence type="ECO:0000256" key="11">
    <source>
        <dbReference type="ARBA" id="ARBA00049558"/>
    </source>
</evidence>
<evidence type="ECO:0000313" key="17">
    <source>
        <dbReference type="EMBL" id="HIW80078.1"/>
    </source>
</evidence>
<dbReference type="FunFam" id="3.40.140.10:FF:000008">
    <property type="entry name" value="Cytidine deaminase"/>
    <property type="match status" value="1"/>
</dbReference>
<comment type="caution">
    <text evidence="17">The sequence shown here is derived from an EMBL/GenBank/DDBJ whole genome shotgun (WGS) entry which is preliminary data.</text>
</comment>
<proteinExistence type="inferred from homology"/>
<evidence type="ECO:0000259" key="16">
    <source>
        <dbReference type="PROSITE" id="PS51747"/>
    </source>
</evidence>
<accession>A0A9D1R411</accession>
<evidence type="ECO:0000256" key="12">
    <source>
        <dbReference type="PIRSR" id="PIRSR606262-1"/>
    </source>
</evidence>
<name>A0A9D1R411_9FIRM</name>
<comment type="cofactor">
    <cofactor evidence="1 14 15">
        <name>Zn(2+)</name>
        <dbReference type="ChEBI" id="CHEBI:29105"/>
    </cofactor>
</comment>
<comment type="catalytic activity">
    <reaction evidence="11 15">
        <text>cytidine + H2O + H(+) = uridine + NH4(+)</text>
        <dbReference type="Rhea" id="RHEA:16069"/>
        <dbReference type="ChEBI" id="CHEBI:15377"/>
        <dbReference type="ChEBI" id="CHEBI:15378"/>
        <dbReference type="ChEBI" id="CHEBI:16704"/>
        <dbReference type="ChEBI" id="CHEBI:17562"/>
        <dbReference type="ChEBI" id="CHEBI:28938"/>
        <dbReference type="EC" id="3.5.4.5"/>
    </reaction>
</comment>
<evidence type="ECO:0000256" key="13">
    <source>
        <dbReference type="PIRSR" id="PIRSR606262-2"/>
    </source>
</evidence>
<feature type="binding site" evidence="14">
    <location>
        <position position="94"/>
    </location>
    <ligand>
        <name>Zn(2+)</name>
        <dbReference type="ChEBI" id="CHEBI:29105"/>
        <note>catalytic</note>
    </ligand>
</feature>
<feature type="active site" description="Proton donor" evidence="12">
    <location>
        <position position="58"/>
    </location>
</feature>
<dbReference type="GO" id="GO:0008270">
    <property type="term" value="F:zinc ion binding"/>
    <property type="evidence" value="ECO:0007669"/>
    <property type="project" value="UniProtKB-UniRule"/>
</dbReference>
<evidence type="ECO:0000256" key="9">
    <source>
        <dbReference type="ARBA" id="ARBA00032005"/>
    </source>
</evidence>
<feature type="domain" description="CMP/dCMP-type deaminase" evidence="16">
    <location>
        <begin position="4"/>
        <end position="136"/>
    </location>
</feature>
<keyword evidence="7 15" id="KW-0378">Hydrolase</keyword>
<evidence type="ECO:0000256" key="2">
    <source>
        <dbReference type="ARBA" id="ARBA00003949"/>
    </source>
</evidence>
<dbReference type="PANTHER" id="PTHR11644">
    <property type="entry name" value="CYTIDINE DEAMINASE"/>
    <property type="match status" value="1"/>
</dbReference>
<evidence type="ECO:0000256" key="14">
    <source>
        <dbReference type="PIRSR" id="PIRSR606262-3"/>
    </source>
</evidence>
<dbReference type="InterPro" id="IPR016193">
    <property type="entry name" value="Cytidine_deaminase-like"/>
</dbReference>
<dbReference type="PROSITE" id="PS00903">
    <property type="entry name" value="CYT_DCMP_DEAMINASES_1"/>
    <property type="match status" value="1"/>
</dbReference>
<comment type="function">
    <text evidence="2 15">This enzyme scavenges exogenous and endogenous cytidine and 2'-deoxycytidine for UMP synthesis.</text>
</comment>
<evidence type="ECO:0000256" key="15">
    <source>
        <dbReference type="RuleBase" id="RU364006"/>
    </source>
</evidence>
<dbReference type="CDD" id="cd01283">
    <property type="entry name" value="cytidine_deaminase"/>
    <property type="match status" value="1"/>
</dbReference>
<evidence type="ECO:0000256" key="10">
    <source>
        <dbReference type="ARBA" id="ARBA00049252"/>
    </source>
</evidence>
<dbReference type="InterPro" id="IPR006262">
    <property type="entry name" value="Cyt_deam_tetra"/>
</dbReference>
<feature type="binding site" evidence="14">
    <location>
        <position position="97"/>
    </location>
    <ligand>
        <name>Zn(2+)</name>
        <dbReference type="ChEBI" id="CHEBI:29105"/>
        <note>catalytic</note>
    </ligand>
</feature>
<gene>
    <name evidence="17" type="primary">cdd</name>
    <name evidence="17" type="ORF">H9742_00890</name>
</gene>
<dbReference type="InterPro" id="IPR002125">
    <property type="entry name" value="CMP_dCMP_dom"/>
</dbReference>
<evidence type="ECO:0000256" key="5">
    <source>
        <dbReference type="ARBA" id="ARBA00018266"/>
    </source>
</evidence>
<feature type="binding site" evidence="14">
    <location>
        <position position="56"/>
    </location>
    <ligand>
        <name>Zn(2+)</name>
        <dbReference type="ChEBI" id="CHEBI:29105"/>
        <note>catalytic</note>
    </ligand>
</feature>
<evidence type="ECO:0000313" key="18">
    <source>
        <dbReference type="Proteomes" id="UP000824265"/>
    </source>
</evidence>
<evidence type="ECO:0000256" key="7">
    <source>
        <dbReference type="ARBA" id="ARBA00022801"/>
    </source>
</evidence>
<dbReference type="Proteomes" id="UP000824265">
    <property type="component" value="Unassembled WGS sequence"/>
</dbReference>
<evidence type="ECO:0000256" key="1">
    <source>
        <dbReference type="ARBA" id="ARBA00001947"/>
    </source>
</evidence>
<keyword evidence="8 14" id="KW-0862">Zinc</keyword>
<sequence>MEKALEKKLVKEALEARKRSYAPYSHYQVGAALLTWEGRIYQGGNVENASYGACCCAERNAIFRAVNEGERRFLAIAVAGGMEGEAPREYAFPCGICRQVMKEFADEDFLIFVARSEDDYKSYSLGELLPYGFGGNSII</sequence>
<feature type="binding site" evidence="13">
    <location>
        <begin position="45"/>
        <end position="51"/>
    </location>
    <ligand>
        <name>substrate</name>
    </ligand>
</feature>
<dbReference type="InterPro" id="IPR050202">
    <property type="entry name" value="Cyt/Deoxycyt_deaminase"/>
</dbReference>
<dbReference type="PANTHER" id="PTHR11644:SF2">
    <property type="entry name" value="CYTIDINE DEAMINASE"/>
    <property type="match status" value="1"/>
</dbReference>
<dbReference type="GO" id="GO:0055086">
    <property type="term" value="P:nucleobase-containing small molecule metabolic process"/>
    <property type="evidence" value="ECO:0007669"/>
    <property type="project" value="UniProtKB-ARBA"/>
</dbReference>
<dbReference type="Gene3D" id="3.40.140.10">
    <property type="entry name" value="Cytidine Deaminase, domain 2"/>
    <property type="match status" value="1"/>
</dbReference>
<organism evidence="17 18">
    <name type="scientific">Candidatus Acetatifactor stercoripullorum</name>
    <dbReference type="NCBI Taxonomy" id="2838414"/>
    <lineage>
        <taxon>Bacteria</taxon>
        <taxon>Bacillati</taxon>
        <taxon>Bacillota</taxon>
        <taxon>Clostridia</taxon>
        <taxon>Lachnospirales</taxon>
        <taxon>Lachnospiraceae</taxon>
        <taxon>Acetatifactor</taxon>
    </lineage>
</organism>
<dbReference type="NCBIfam" id="TIGR01354">
    <property type="entry name" value="cyt_deam_tetra"/>
    <property type="match status" value="1"/>
</dbReference>
<comment type="catalytic activity">
    <reaction evidence="10 15">
        <text>2'-deoxycytidine + H2O + H(+) = 2'-deoxyuridine + NH4(+)</text>
        <dbReference type="Rhea" id="RHEA:13433"/>
        <dbReference type="ChEBI" id="CHEBI:15377"/>
        <dbReference type="ChEBI" id="CHEBI:15378"/>
        <dbReference type="ChEBI" id="CHEBI:15698"/>
        <dbReference type="ChEBI" id="CHEBI:16450"/>
        <dbReference type="ChEBI" id="CHEBI:28938"/>
        <dbReference type="EC" id="3.5.4.5"/>
    </reaction>
</comment>
<evidence type="ECO:0000256" key="8">
    <source>
        <dbReference type="ARBA" id="ARBA00022833"/>
    </source>
</evidence>
<dbReference type="SUPFAM" id="SSF53927">
    <property type="entry name" value="Cytidine deaminase-like"/>
    <property type="match status" value="1"/>
</dbReference>
<dbReference type="NCBIfam" id="NF004064">
    <property type="entry name" value="PRK05578.1"/>
    <property type="match status" value="1"/>
</dbReference>
<dbReference type="PROSITE" id="PS51747">
    <property type="entry name" value="CYT_DCMP_DEAMINASES_2"/>
    <property type="match status" value="1"/>
</dbReference>
<comment type="similarity">
    <text evidence="3 15">Belongs to the cytidine and deoxycytidylate deaminase family.</text>
</comment>
<dbReference type="AlphaFoldDB" id="A0A9D1R411"/>
<evidence type="ECO:0000256" key="3">
    <source>
        <dbReference type="ARBA" id="ARBA00006576"/>
    </source>
</evidence>
<dbReference type="GO" id="GO:0042802">
    <property type="term" value="F:identical protein binding"/>
    <property type="evidence" value="ECO:0007669"/>
    <property type="project" value="UniProtKB-ARBA"/>
</dbReference>
<dbReference type="Pfam" id="PF00383">
    <property type="entry name" value="dCMP_cyt_deam_1"/>
    <property type="match status" value="1"/>
</dbReference>
<dbReference type="GO" id="GO:0005829">
    <property type="term" value="C:cytosol"/>
    <property type="evidence" value="ECO:0007669"/>
    <property type="project" value="TreeGrafter"/>
</dbReference>
<evidence type="ECO:0000256" key="4">
    <source>
        <dbReference type="ARBA" id="ARBA00012783"/>
    </source>
</evidence>
<reference evidence="17" key="2">
    <citation type="submission" date="2021-04" db="EMBL/GenBank/DDBJ databases">
        <authorList>
            <person name="Gilroy R."/>
        </authorList>
    </citation>
    <scope>NUCLEOTIDE SEQUENCE</scope>
    <source>
        <strain evidence="17">CHK195-6426</strain>
    </source>
</reference>
<dbReference type="GO" id="GO:0004126">
    <property type="term" value="F:cytidine deaminase activity"/>
    <property type="evidence" value="ECO:0007669"/>
    <property type="project" value="UniProtKB-UniRule"/>
</dbReference>
<keyword evidence="6 14" id="KW-0479">Metal-binding</keyword>
<dbReference type="GO" id="GO:0072527">
    <property type="term" value="P:pyrimidine-containing compound metabolic process"/>
    <property type="evidence" value="ECO:0007669"/>
    <property type="project" value="UniProtKB-ARBA"/>
</dbReference>
<protein>
    <recommendedName>
        <fullName evidence="5 15">Cytidine deaminase</fullName>
        <ecNumber evidence="4 15">3.5.4.5</ecNumber>
    </recommendedName>
    <alternativeName>
        <fullName evidence="9 15">Cytidine aminohydrolase</fullName>
    </alternativeName>
</protein>
<reference evidence="17" key="1">
    <citation type="journal article" date="2021" name="PeerJ">
        <title>Extensive microbial diversity within the chicken gut microbiome revealed by metagenomics and culture.</title>
        <authorList>
            <person name="Gilroy R."/>
            <person name="Ravi A."/>
            <person name="Getino M."/>
            <person name="Pursley I."/>
            <person name="Horton D.L."/>
            <person name="Alikhan N.F."/>
            <person name="Baker D."/>
            <person name="Gharbi K."/>
            <person name="Hall N."/>
            <person name="Watson M."/>
            <person name="Adriaenssens E.M."/>
            <person name="Foster-Nyarko E."/>
            <person name="Jarju S."/>
            <person name="Secka A."/>
            <person name="Antonio M."/>
            <person name="Oren A."/>
            <person name="Chaudhuri R.R."/>
            <person name="La Ragione R."/>
            <person name="Hildebrand F."/>
            <person name="Pallen M.J."/>
        </authorList>
    </citation>
    <scope>NUCLEOTIDE SEQUENCE</scope>
    <source>
        <strain evidence="17">CHK195-6426</strain>
    </source>
</reference>
<evidence type="ECO:0000256" key="6">
    <source>
        <dbReference type="ARBA" id="ARBA00022723"/>
    </source>
</evidence>
<dbReference type="InterPro" id="IPR016192">
    <property type="entry name" value="APOBEC/CMP_deaminase_Zn-bd"/>
</dbReference>
<dbReference type="EC" id="3.5.4.5" evidence="4 15"/>
<dbReference type="EMBL" id="DXGH01000004">
    <property type="protein sequence ID" value="HIW80078.1"/>
    <property type="molecule type" value="Genomic_DNA"/>
</dbReference>